<accession>A0A2N0UTC4</accession>
<dbReference type="AlphaFoldDB" id="A0A2N0UTC4"/>
<organism evidence="2 3">
    <name type="scientific">Ruminococcus bromii</name>
    <dbReference type="NCBI Taxonomy" id="40518"/>
    <lineage>
        <taxon>Bacteria</taxon>
        <taxon>Bacillati</taxon>
        <taxon>Bacillota</taxon>
        <taxon>Clostridia</taxon>
        <taxon>Eubacteriales</taxon>
        <taxon>Oscillospiraceae</taxon>
        <taxon>Ruminococcus</taxon>
    </lineage>
</organism>
<feature type="chain" id="PRO_5039208251" description="Lipoprotein" evidence="1">
    <location>
        <begin position="25"/>
        <end position="363"/>
    </location>
</feature>
<dbReference type="RefSeq" id="WP_101029090.1">
    <property type="nucleotide sequence ID" value="NZ_CABMMZ010000048.1"/>
</dbReference>
<proteinExistence type="predicted"/>
<evidence type="ECO:0008006" key="4">
    <source>
        <dbReference type="Google" id="ProtNLM"/>
    </source>
</evidence>
<dbReference type="Proteomes" id="UP000233425">
    <property type="component" value="Unassembled WGS sequence"/>
</dbReference>
<evidence type="ECO:0000256" key="1">
    <source>
        <dbReference type="SAM" id="SignalP"/>
    </source>
</evidence>
<feature type="signal peptide" evidence="1">
    <location>
        <begin position="1"/>
        <end position="24"/>
    </location>
</feature>
<evidence type="ECO:0000313" key="3">
    <source>
        <dbReference type="Proteomes" id="UP000233425"/>
    </source>
</evidence>
<keyword evidence="1" id="KW-0732">Signal</keyword>
<comment type="caution">
    <text evidence="2">The sequence shown here is derived from an EMBL/GenBank/DDBJ whole genome shotgun (WGS) entry which is preliminary data.</text>
</comment>
<sequence length="363" mass="41173">MLELLKKILISALLSAYIAVFITACTDKEVSHAQSKISGESVETTAADREISAEDYLKSKIVPKYRMLDSKISLESNADLKTKTVYFNCDKFKNILVGWIIADLNNDDVDDIFTVTVEKDYSDYENTKTYDTIQLHYASYIARNGSFKKNSDISRKLFITYLRLPKHSEIEYHFAIVPDTNGKSIIIRSSEFKDDSEIYSTSNPPYYSVEDSLGNINVFFEIERYKENDYDSPFGIQFSCDHISAMPEAESISYFDISNGESLYFNGVTQVSIDSDSPQPRFYSEKKGKFSSEKDALNSINKNLDSYGLSRYNLKPFSWDSKESNLLIVNEDNNISCSFKIVGNSDSNSKSGLCYIEPNGSNK</sequence>
<keyword evidence="3" id="KW-1185">Reference proteome</keyword>
<dbReference type="PROSITE" id="PS51257">
    <property type="entry name" value="PROKAR_LIPOPROTEIN"/>
    <property type="match status" value="1"/>
</dbReference>
<name>A0A2N0UTC4_9FIRM</name>
<reference evidence="2" key="1">
    <citation type="journal article" date="2018" name="Environ. Microbiol.">
        <title>Sporulation capability and amylosome conservation among diverse human colonic and rumen isolates of the keystone starch-degrader Ruminococcus bromii.</title>
        <authorList>
            <person name="Mukhopadhya I."/>
            <person name="Morais S."/>
            <person name="Laverde-Gomez J."/>
            <person name="Sheridan P.O."/>
            <person name="Walker A.W."/>
            <person name="Kelly W."/>
            <person name="Klieve A.V."/>
            <person name="Ouwerkerk D."/>
            <person name="Duncan S.H."/>
            <person name="Louis P."/>
            <person name="Koropatkin N."/>
            <person name="Cockburn D."/>
            <person name="Kibler R."/>
            <person name="Cooper P.J."/>
            <person name="Sandoval C."/>
            <person name="Crost E."/>
            <person name="Juge N."/>
            <person name="Bayer E.A."/>
            <person name="Flint H.J."/>
        </authorList>
    </citation>
    <scope>NUCLEOTIDE SEQUENCE [LARGE SCALE GENOMIC DNA]</scope>
    <source>
        <strain evidence="2">ATCC 27255</strain>
    </source>
</reference>
<protein>
    <recommendedName>
        <fullName evidence="4">Lipoprotein</fullName>
    </recommendedName>
</protein>
<gene>
    <name evidence="2" type="ORF">RBATCC27255_01078</name>
</gene>
<evidence type="ECO:0000313" key="2">
    <source>
        <dbReference type="EMBL" id="PKD30223.1"/>
    </source>
</evidence>
<dbReference type="EMBL" id="NNSR01000048">
    <property type="protein sequence ID" value="PKD30223.1"/>
    <property type="molecule type" value="Genomic_DNA"/>
</dbReference>